<comment type="caution">
    <text evidence="1">The sequence shown here is derived from an EMBL/GenBank/DDBJ whole genome shotgun (WGS) entry which is preliminary data.</text>
</comment>
<evidence type="ECO:0000313" key="2">
    <source>
        <dbReference type="Proteomes" id="UP001186974"/>
    </source>
</evidence>
<feature type="non-terminal residue" evidence="1">
    <location>
        <position position="463"/>
    </location>
</feature>
<dbReference type="Proteomes" id="UP001186974">
    <property type="component" value="Unassembled WGS sequence"/>
</dbReference>
<organism evidence="1 2">
    <name type="scientific">Coniosporium uncinatum</name>
    <dbReference type="NCBI Taxonomy" id="93489"/>
    <lineage>
        <taxon>Eukaryota</taxon>
        <taxon>Fungi</taxon>
        <taxon>Dikarya</taxon>
        <taxon>Ascomycota</taxon>
        <taxon>Pezizomycotina</taxon>
        <taxon>Dothideomycetes</taxon>
        <taxon>Dothideomycetes incertae sedis</taxon>
        <taxon>Coniosporium</taxon>
    </lineage>
</organism>
<reference evidence="1" key="1">
    <citation type="submission" date="2024-09" db="EMBL/GenBank/DDBJ databases">
        <title>Black Yeasts Isolated from many extreme environments.</title>
        <authorList>
            <person name="Coleine C."/>
            <person name="Stajich J.E."/>
            <person name="Selbmann L."/>
        </authorList>
    </citation>
    <scope>NUCLEOTIDE SEQUENCE</scope>
    <source>
        <strain evidence="1">CCFEE 5737</strain>
    </source>
</reference>
<accession>A0ACC3DJS4</accession>
<gene>
    <name evidence="1" type="ORF">LTS18_012020</name>
</gene>
<evidence type="ECO:0000313" key="1">
    <source>
        <dbReference type="EMBL" id="KAK3076802.1"/>
    </source>
</evidence>
<name>A0ACC3DJS4_9PEZI</name>
<keyword evidence="2" id="KW-1185">Reference proteome</keyword>
<sequence>MRPSSIHKRPVNFSHIRRSSTASQLTPMRDTVSTKRASEAGSWLTVPQSEPNVVTLASTPAVQSEHIVRSRKENLVAPAPRLSVRSAQSPGRYIEREARKVSTELEKACEEAFNRSSIGSSIHTNATDKPSPYSDTPPSSVSHGPSPVINKASTLDSRAIANRPLPPLPTETPKTYTARELAETRHRLAARYAESGEDGRGYYESILQHLDNLLPPQHRDGSRAASAPQSSADHVTYLPAISEESRLADGDEEDLPGPATARRYHRSVTEPFRSRTGKSHTIRMVEPSSPCPPGEKPIAPLNIRKVSGASSSTGSASRPSGNDITAGKTPQGGRFYGRYRPNITIHEDDDADEDNVLEAGKDDSMSKRKNWWSRKDKTVDRKEEKDKKDEENDPAKHKRQWEDLDDRVDRQDRRSPATATKVNGKNGSDQLSQASSEFPMRVDVPEPKTITPKKSFLDMFKKR</sequence>
<dbReference type="EMBL" id="JAWDJW010003541">
    <property type="protein sequence ID" value="KAK3076802.1"/>
    <property type="molecule type" value="Genomic_DNA"/>
</dbReference>
<protein>
    <submittedName>
        <fullName evidence="1">Uncharacterized protein</fullName>
    </submittedName>
</protein>
<proteinExistence type="predicted"/>